<name>A0ABS6MEI8_9GAMM</name>
<sequence>MSSKITFFPVDNGDMTLIQICNPLRSTILIDCNIRVAADNKSDSTPDVAKALREQLNVDGDGRPYVDVMLLSHPDKDHCSGFERHFWVGPLSDYADDDKEQGEKRIIIRQIWSSPMVFRRANRKEPLCSDAKVFKAEARRRVRVNQENGCSALDGDRILILGEDQDGKTDSLGPILIKEGESFNGINGQSSDFLTSHLLAPMAPQDDEKEEELSRNDSSVIINFDMAASQENTTQRSRFLTGGDAGVSI</sequence>
<accession>A0ABS6MEI8</accession>
<evidence type="ECO:0000313" key="2">
    <source>
        <dbReference type="Proteomes" id="UP000755551"/>
    </source>
</evidence>
<comment type="caution">
    <text evidence="1">The sequence shown here is derived from an EMBL/GenBank/DDBJ whole genome shotgun (WGS) entry which is preliminary data.</text>
</comment>
<dbReference type="EMBL" id="JAHQZT010000034">
    <property type="protein sequence ID" value="MBV0934732.1"/>
    <property type="molecule type" value="Genomic_DNA"/>
</dbReference>
<keyword evidence="2" id="KW-1185">Reference proteome</keyword>
<organism evidence="1 2">
    <name type="scientific">Marinobacterium weihaiense</name>
    <dbReference type="NCBI Taxonomy" id="2851016"/>
    <lineage>
        <taxon>Bacteria</taxon>
        <taxon>Pseudomonadati</taxon>
        <taxon>Pseudomonadota</taxon>
        <taxon>Gammaproteobacteria</taxon>
        <taxon>Oceanospirillales</taxon>
        <taxon>Oceanospirillaceae</taxon>
        <taxon>Marinobacterium</taxon>
    </lineage>
</organism>
<proteinExistence type="predicted"/>
<protein>
    <recommendedName>
        <fullName evidence="3">Metallohydrolase</fullName>
    </recommendedName>
</protein>
<evidence type="ECO:0008006" key="3">
    <source>
        <dbReference type="Google" id="ProtNLM"/>
    </source>
</evidence>
<gene>
    <name evidence="1" type="ORF">KTN04_15445</name>
</gene>
<evidence type="ECO:0000313" key="1">
    <source>
        <dbReference type="EMBL" id="MBV0934732.1"/>
    </source>
</evidence>
<dbReference type="Proteomes" id="UP000755551">
    <property type="component" value="Unassembled WGS sequence"/>
</dbReference>
<reference evidence="1 2" key="1">
    <citation type="submission" date="2021-06" db="EMBL/GenBank/DDBJ databases">
        <title>Bacterium isolated from marine sediment.</title>
        <authorList>
            <person name="Zhu K.-L."/>
            <person name="Du Z.-J."/>
            <person name="Liang Q.-Y."/>
        </authorList>
    </citation>
    <scope>NUCLEOTIDE SEQUENCE [LARGE SCALE GENOMIC DNA]</scope>
    <source>
        <strain evidence="1 2">A346</strain>
    </source>
</reference>
<dbReference type="RefSeq" id="WP_217336133.1">
    <property type="nucleotide sequence ID" value="NZ_JAHQZT010000034.1"/>
</dbReference>